<evidence type="ECO:0008006" key="4">
    <source>
        <dbReference type="Google" id="ProtNLM"/>
    </source>
</evidence>
<dbReference type="Proteomes" id="UP000276128">
    <property type="component" value="Unassembled WGS sequence"/>
</dbReference>
<keyword evidence="3" id="KW-1185">Reference proteome</keyword>
<name>A0A430JBX4_9BACL</name>
<feature type="compositionally biased region" description="Low complexity" evidence="1">
    <location>
        <begin position="60"/>
        <end position="78"/>
    </location>
</feature>
<dbReference type="InterPro" id="IPR020534">
    <property type="entry name" value="Uncharacterised_YqxA"/>
</dbReference>
<dbReference type="Pfam" id="PF12438">
    <property type="entry name" value="DUF3679"/>
    <property type="match status" value="1"/>
</dbReference>
<dbReference type="RefSeq" id="WP_126142407.1">
    <property type="nucleotide sequence ID" value="NZ_RXHU01000049.1"/>
</dbReference>
<sequence length="129" mass="13428">MRLGQFYLKVGLFALLLMFCILFGVSLASSGTQRIEGTSVSPPSKSAVQGAVAQAQGQATAIQPSASPVAKSAAKTQPTPTPAPTKEPIADHDNSLNRVGNKLGDLLQITMHHGIKLFVSLFDAVLGKG</sequence>
<protein>
    <recommendedName>
        <fullName evidence="4">DUF3679 domain-containing protein</fullName>
    </recommendedName>
</protein>
<reference evidence="2 3" key="1">
    <citation type="submission" date="2018-12" db="EMBL/GenBank/DDBJ databases">
        <title>Bacillus ochoae sp. nov., Paenibacillus whitsoniae sp. nov., Paenibacillus spiritus sp. nov. Isolated from the Mars Exploration Rover during spacecraft assembly.</title>
        <authorList>
            <person name="Seuylemezian A."/>
            <person name="Vaishampayan P."/>
        </authorList>
    </citation>
    <scope>NUCLEOTIDE SEQUENCE [LARGE SCALE GENOMIC DNA]</scope>
    <source>
        <strain evidence="2 3">MER 54</strain>
    </source>
</reference>
<evidence type="ECO:0000256" key="1">
    <source>
        <dbReference type="SAM" id="MobiDB-lite"/>
    </source>
</evidence>
<organism evidence="2 3">
    <name type="scientific">Paenibacillus whitsoniae</name>
    <dbReference type="NCBI Taxonomy" id="2496558"/>
    <lineage>
        <taxon>Bacteria</taxon>
        <taxon>Bacillati</taxon>
        <taxon>Bacillota</taxon>
        <taxon>Bacilli</taxon>
        <taxon>Bacillales</taxon>
        <taxon>Paenibacillaceae</taxon>
        <taxon>Paenibacillus</taxon>
    </lineage>
</organism>
<gene>
    <name evidence="2" type="ORF">EJQ19_16875</name>
</gene>
<comment type="caution">
    <text evidence="2">The sequence shown here is derived from an EMBL/GenBank/DDBJ whole genome shotgun (WGS) entry which is preliminary data.</text>
</comment>
<accession>A0A430JBX4</accession>
<evidence type="ECO:0000313" key="2">
    <source>
        <dbReference type="EMBL" id="RTE08507.1"/>
    </source>
</evidence>
<dbReference type="OrthoDB" id="2611684at2"/>
<dbReference type="EMBL" id="RXHU01000049">
    <property type="protein sequence ID" value="RTE08507.1"/>
    <property type="molecule type" value="Genomic_DNA"/>
</dbReference>
<feature type="region of interest" description="Disordered" evidence="1">
    <location>
        <begin position="60"/>
        <end position="95"/>
    </location>
</feature>
<evidence type="ECO:0000313" key="3">
    <source>
        <dbReference type="Proteomes" id="UP000276128"/>
    </source>
</evidence>
<proteinExistence type="predicted"/>
<dbReference type="AlphaFoldDB" id="A0A430JBX4"/>